<proteinExistence type="predicted"/>
<dbReference type="PROSITE" id="PS50109">
    <property type="entry name" value="HIS_KIN"/>
    <property type="match status" value="1"/>
</dbReference>
<keyword evidence="7" id="KW-0472">Membrane</keyword>
<dbReference type="InterPro" id="IPR011006">
    <property type="entry name" value="CheY-like_superfamily"/>
</dbReference>
<sequence length="811" mass="87541">MIMTGTHDSNLVILSILIAMFASFSGLSLAMRMRASTGWMRRLWLGAAAVALGGGIWSMHFVAMLAYSMPGMEMSFDLALTLISFAIALAFTGAAFAIMDWRTMAAGRVAAAGLLMGSGVLAMHYLGMAAMRIAADLSYDHGWLGISIFIAIGAATAAMWLTARDQKLSHRLVASAVMGLAIAGMHYAGMRAAIFTSTSSVDMTTGGASLGQTYLAILISAITVLILVMALSSAAVERLFQGFVRREARIALRLRIADALRGRDTQEALQEVAALMGTHFNVTRTGYGQLDPIEDIFEYDVCWTDGTVPPLLGRYPAEAFGVKIVAALSAGQTVVIDDLLDAELSDEAKTRETAQSVDTRAILVVPFVRDGRLSTIVYLNDRDHRAWQRQDIAFMEEIAERTRLVIERATVEEKLRELNATLEERVEIRTRELREAQEALLHSQKLEAVGQLVSGMAHDFNNVLAAIVGAFDLVRRRPDEPERVRRYAEAGLEAAERGAKLTAQLLAFARAQRIQLTPLIVCDIIRPLHNLLARTLGPMIRLDFALNPHPVPVLADATQVEMMVLNLAINARDAMPNGGTLTVSTTVRNISGHPEVDDGEYVEIAVGDTGAGMDETTLRRAMEPFFTTKPIGKGTGLGLAQIYGSARQAGGTVHIDSTLGQGTTVRVLMPCTDEEPNDPVQAVTPVDIAGTGSIKILLVDDDQDVRSMIASALECQGHYVTQAENGDAALVALEENVPDIAIIDFAMPGMNGAELAKCIEARWPGLPILFASGFADTDAVEQAVGSRAKILRKPFRVDELLMAIHRLGAFA</sequence>
<dbReference type="Gene3D" id="3.30.565.10">
    <property type="entry name" value="Histidine kinase-like ATPase, C-terminal domain"/>
    <property type="match status" value="1"/>
</dbReference>
<feature type="domain" description="MHYT" evidence="11">
    <location>
        <begin position="7"/>
        <end position="196"/>
    </location>
</feature>
<feature type="coiled-coil region" evidence="8">
    <location>
        <begin position="401"/>
        <end position="439"/>
    </location>
</feature>
<evidence type="ECO:0000313" key="13">
    <source>
        <dbReference type="Proteomes" id="UP000290975"/>
    </source>
</evidence>
<dbReference type="SMART" id="SM00387">
    <property type="entry name" value="HATPase_c"/>
    <property type="match status" value="1"/>
</dbReference>
<dbReference type="SMART" id="SM00448">
    <property type="entry name" value="REC"/>
    <property type="match status" value="1"/>
</dbReference>
<dbReference type="InterPro" id="IPR036097">
    <property type="entry name" value="HisK_dim/P_sf"/>
</dbReference>
<dbReference type="InterPro" id="IPR004358">
    <property type="entry name" value="Sig_transdc_His_kin-like_C"/>
</dbReference>
<keyword evidence="5" id="KW-0418">Kinase</keyword>
<dbReference type="CDD" id="cd00082">
    <property type="entry name" value="HisKA"/>
    <property type="match status" value="1"/>
</dbReference>
<dbReference type="InterPro" id="IPR003661">
    <property type="entry name" value="HisK_dim/P_dom"/>
</dbReference>
<keyword evidence="7" id="KW-0812">Transmembrane</keyword>
<reference evidence="12 13" key="1">
    <citation type="submission" date="2014-12" db="EMBL/GenBank/DDBJ databases">
        <title>Whole genome sequencing of Sphingobium xenophagum OW59.</title>
        <authorList>
            <person name="Ohta Y."/>
            <person name="Nishi S."/>
            <person name="Hatada Y."/>
        </authorList>
    </citation>
    <scope>NUCLEOTIDE SEQUENCE [LARGE SCALE GENOMIC DNA]</scope>
    <source>
        <strain evidence="12 13">OW59</strain>
    </source>
</reference>
<keyword evidence="4" id="KW-0808">Transferase</keyword>
<evidence type="ECO:0000313" key="12">
    <source>
        <dbReference type="EMBL" id="GBH32365.1"/>
    </source>
</evidence>
<keyword evidence="3 6" id="KW-0597">Phosphoprotein</keyword>
<dbReference type="InterPro" id="IPR036890">
    <property type="entry name" value="HATPase_C_sf"/>
</dbReference>
<dbReference type="Pfam" id="PF00512">
    <property type="entry name" value="HisKA"/>
    <property type="match status" value="1"/>
</dbReference>
<dbReference type="PROSITE" id="PS50924">
    <property type="entry name" value="MHYT"/>
    <property type="match status" value="1"/>
</dbReference>
<organism evidence="12 13">
    <name type="scientific">Sphingobium xenophagum</name>
    <dbReference type="NCBI Taxonomy" id="121428"/>
    <lineage>
        <taxon>Bacteria</taxon>
        <taxon>Pseudomonadati</taxon>
        <taxon>Pseudomonadota</taxon>
        <taxon>Alphaproteobacteria</taxon>
        <taxon>Sphingomonadales</taxon>
        <taxon>Sphingomonadaceae</taxon>
        <taxon>Sphingobium</taxon>
    </lineage>
</organism>
<comment type="caution">
    <text evidence="12">The sequence shown here is derived from an EMBL/GenBank/DDBJ whole genome shotgun (WGS) entry which is preliminary data.</text>
</comment>
<dbReference type="EMBL" id="BBQY01000037">
    <property type="protein sequence ID" value="GBH32365.1"/>
    <property type="molecule type" value="Genomic_DNA"/>
</dbReference>
<dbReference type="InterPro" id="IPR029016">
    <property type="entry name" value="GAF-like_dom_sf"/>
</dbReference>
<dbReference type="GO" id="GO:0000155">
    <property type="term" value="F:phosphorelay sensor kinase activity"/>
    <property type="evidence" value="ECO:0007669"/>
    <property type="project" value="InterPro"/>
</dbReference>
<evidence type="ECO:0000259" key="9">
    <source>
        <dbReference type="PROSITE" id="PS50109"/>
    </source>
</evidence>
<evidence type="ECO:0000256" key="3">
    <source>
        <dbReference type="ARBA" id="ARBA00022553"/>
    </source>
</evidence>
<dbReference type="InterPro" id="IPR003594">
    <property type="entry name" value="HATPase_dom"/>
</dbReference>
<dbReference type="Pfam" id="PF01590">
    <property type="entry name" value="GAF"/>
    <property type="match status" value="1"/>
</dbReference>
<evidence type="ECO:0000256" key="6">
    <source>
        <dbReference type="PROSITE-ProRule" id="PRU00169"/>
    </source>
</evidence>
<protein>
    <recommendedName>
        <fullName evidence="2">histidine kinase</fullName>
        <ecNumber evidence="2">2.7.13.3</ecNumber>
    </recommendedName>
</protein>
<dbReference type="SMART" id="SM00388">
    <property type="entry name" value="HisKA"/>
    <property type="match status" value="1"/>
</dbReference>
<dbReference type="SMART" id="SM00065">
    <property type="entry name" value="GAF"/>
    <property type="match status" value="1"/>
</dbReference>
<evidence type="ECO:0000256" key="4">
    <source>
        <dbReference type="ARBA" id="ARBA00022679"/>
    </source>
</evidence>
<feature type="domain" description="Response regulatory" evidence="10">
    <location>
        <begin position="695"/>
        <end position="808"/>
    </location>
</feature>
<dbReference type="PRINTS" id="PR00344">
    <property type="entry name" value="BCTRLSENSOR"/>
</dbReference>
<feature type="transmembrane region" description="Helical" evidence="7">
    <location>
        <begin position="111"/>
        <end position="135"/>
    </location>
</feature>
<dbReference type="SUPFAM" id="SSF52172">
    <property type="entry name" value="CheY-like"/>
    <property type="match status" value="1"/>
</dbReference>
<feature type="transmembrane region" description="Helical" evidence="7">
    <location>
        <begin position="214"/>
        <end position="236"/>
    </location>
</feature>
<evidence type="ECO:0000256" key="2">
    <source>
        <dbReference type="ARBA" id="ARBA00012438"/>
    </source>
</evidence>
<dbReference type="Gene3D" id="3.30.450.40">
    <property type="match status" value="1"/>
</dbReference>
<dbReference type="SUPFAM" id="SSF55781">
    <property type="entry name" value="GAF domain-like"/>
    <property type="match status" value="1"/>
</dbReference>
<gene>
    <name evidence="12" type="ORF">MBESOW_P3594</name>
</gene>
<keyword evidence="13" id="KW-1185">Reference proteome</keyword>
<evidence type="ECO:0000256" key="7">
    <source>
        <dbReference type="PROSITE-ProRule" id="PRU00244"/>
    </source>
</evidence>
<dbReference type="GO" id="GO:0016020">
    <property type="term" value="C:membrane"/>
    <property type="evidence" value="ECO:0007669"/>
    <property type="project" value="UniProtKB-UniRule"/>
</dbReference>
<dbReference type="PROSITE" id="PS50110">
    <property type="entry name" value="RESPONSE_REGULATORY"/>
    <property type="match status" value="1"/>
</dbReference>
<evidence type="ECO:0000259" key="10">
    <source>
        <dbReference type="PROSITE" id="PS50110"/>
    </source>
</evidence>
<dbReference type="InterPro" id="IPR005330">
    <property type="entry name" value="MHYT_dom"/>
</dbReference>
<evidence type="ECO:0000259" key="11">
    <source>
        <dbReference type="PROSITE" id="PS50924"/>
    </source>
</evidence>
<feature type="transmembrane region" description="Helical" evidence="7">
    <location>
        <begin position="12"/>
        <end position="31"/>
    </location>
</feature>
<dbReference type="Gene3D" id="1.10.287.130">
    <property type="match status" value="1"/>
</dbReference>
<keyword evidence="7" id="KW-1133">Transmembrane helix</keyword>
<dbReference type="SUPFAM" id="SSF47384">
    <property type="entry name" value="Homodimeric domain of signal transducing histidine kinase"/>
    <property type="match status" value="1"/>
</dbReference>
<dbReference type="Proteomes" id="UP000290975">
    <property type="component" value="Unassembled WGS sequence"/>
</dbReference>
<dbReference type="Pfam" id="PF00072">
    <property type="entry name" value="Response_reg"/>
    <property type="match status" value="1"/>
</dbReference>
<dbReference type="InterPro" id="IPR001789">
    <property type="entry name" value="Sig_transdc_resp-reg_receiver"/>
</dbReference>
<dbReference type="SUPFAM" id="SSF55874">
    <property type="entry name" value="ATPase domain of HSP90 chaperone/DNA topoisomerase II/histidine kinase"/>
    <property type="match status" value="1"/>
</dbReference>
<dbReference type="EC" id="2.7.13.3" evidence="2"/>
<dbReference type="Pfam" id="PF02518">
    <property type="entry name" value="HATPase_c"/>
    <property type="match status" value="1"/>
</dbReference>
<dbReference type="PANTHER" id="PTHR43065">
    <property type="entry name" value="SENSOR HISTIDINE KINASE"/>
    <property type="match status" value="1"/>
</dbReference>
<feature type="domain" description="Histidine kinase" evidence="9">
    <location>
        <begin position="455"/>
        <end position="673"/>
    </location>
</feature>
<name>A0A401J6V0_SPHXE</name>
<feature type="modified residue" description="4-aspartylphosphate" evidence="6">
    <location>
        <position position="744"/>
    </location>
</feature>
<accession>A0A401J6V0</accession>
<evidence type="ECO:0000256" key="5">
    <source>
        <dbReference type="ARBA" id="ARBA00022777"/>
    </source>
</evidence>
<dbReference type="Pfam" id="PF03707">
    <property type="entry name" value="MHYT"/>
    <property type="match status" value="3"/>
</dbReference>
<evidence type="ECO:0000256" key="1">
    <source>
        <dbReference type="ARBA" id="ARBA00000085"/>
    </source>
</evidence>
<dbReference type="RefSeq" id="WP_130754293.1">
    <property type="nucleotide sequence ID" value="NZ_BBQY01000037.1"/>
</dbReference>
<dbReference type="Gene3D" id="3.40.50.2300">
    <property type="match status" value="1"/>
</dbReference>
<feature type="transmembrane region" description="Helical" evidence="7">
    <location>
        <begin position="141"/>
        <end position="161"/>
    </location>
</feature>
<dbReference type="PANTHER" id="PTHR43065:SF42">
    <property type="entry name" value="TWO-COMPONENT SENSOR PPRA"/>
    <property type="match status" value="1"/>
</dbReference>
<feature type="transmembrane region" description="Helical" evidence="7">
    <location>
        <begin position="43"/>
        <end position="66"/>
    </location>
</feature>
<keyword evidence="8" id="KW-0175">Coiled coil</keyword>
<dbReference type="InterPro" id="IPR005467">
    <property type="entry name" value="His_kinase_dom"/>
</dbReference>
<comment type="catalytic activity">
    <reaction evidence="1">
        <text>ATP + protein L-histidine = ADP + protein N-phospho-L-histidine.</text>
        <dbReference type="EC" id="2.7.13.3"/>
    </reaction>
</comment>
<dbReference type="InterPro" id="IPR003018">
    <property type="entry name" value="GAF"/>
</dbReference>
<dbReference type="AlphaFoldDB" id="A0A401J6V0"/>
<feature type="transmembrane region" description="Helical" evidence="7">
    <location>
        <begin position="78"/>
        <end position="99"/>
    </location>
</feature>
<feature type="transmembrane region" description="Helical" evidence="7">
    <location>
        <begin position="173"/>
        <end position="194"/>
    </location>
</feature>
<evidence type="ECO:0000256" key="8">
    <source>
        <dbReference type="SAM" id="Coils"/>
    </source>
</evidence>